<dbReference type="InterPro" id="IPR001135">
    <property type="entry name" value="NADH_Q_OxRdtase_suD"/>
</dbReference>
<dbReference type="GO" id="GO:0051287">
    <property type="term" value="F:NAD binding"/>
    <property type="evidence" value="ECO:0007669"/>
    <property type="project" value="InterPro"/>
</dbReference>
<name>A0A3Q7HMH2_SOLLC</name>
<dbReference type="GO" id="GO:0048038">
    <property type="term" value="F:quinone binding"/>
    <property type="evidence" value="ECO:0007669"/>
    <property type="project" value="InterPro"/>
</dbReference>
<dbReference type="Gramene" id="Solyc08g022150.2.1">
    <property type="protein sequence ID" value="Solyc08g022150.2.1"/>
    <property type="gene ID" value="Solyc08g022150.2"/>
</dbReference>
<dbReference type="PANTHER" id="PTHR11993:SF10">
    <property type="entry name" value="NADH DEHYDROGENASE [UBIQUINONE] IRON-SULFUR PROTEIN 2, MITOCHONDRIAL"/>
    <property type="match status" value="1"/>
</dbReference>
<reference evidence="5" key="2">
    <citation type="submission" date="2019-01" db="UniProtKB">
        <authorList>
            <consortium name="EnsemblPlants"/>
        </authorList>
    </citation>
    <scope>IDENTIFICATION</scope>
    <source>
        <strain evidence="5">cv. Heinz 1706</strain>
    </source>
</reference>
<evidence type="ECO:0000313" key="6">
    <source>
        <dbReference type="Proteomes" id="UP000004994"/>
    </source>
</evidence>
<dbReference type="InParanoid" id="A0A3Q7HMH2"/>
<dbReference type="SUPFAM" id="SSF56762">
    <property type="entry name" value="HydB/Nqo4-like"/>
    <property type="match status" value="1"/>
</dbReference>
<organism evidence="5">
    <name type="scientific">Solanum lycopersicum</name>
    <name type="common">Tomato</name>
    <name type="synonym">Lycopersicon esculentum</name>
    <dbReference type="NCBI Taxonomy" id="4081"/>
    <lineage>
        <taxon>Eukaryota</taxon>
        <taxon>Viridiplantae</taxon>
        <taxon>Streptophyta</taxon>
        <taxon>Embryophyta</taxon>
        <taxon>Tracheophyta</taxon>
        <taxon>Spermatophyta</taxon>
        <taxon>Magnoliopsida</taxon>
        <taxon>eudicotyledons</taxon>
        <taxon>Gunneridae</taxon>
        <taxon>Pentapetalae</taxon>
        <taxon>asterids</taxon>
        <taxon>lamiids</taxon>
        <taxon>Solanales</taxon>
        <taxon>Solanaceae</taxon>
        <taxon>Solanoideae</taxon>
        <taxon>Solaneae</taxon>
        <taxon>Solanum</taxon>
        <taxon>Solanum subgen. Lycopersicon</taxon>
    </lineage>
</organism>
<dbReference type="Pfam" id="PF00346">
    <property type="entry name" value="Complex1_49kDa"/>
    <property type="match status" value="1"/>
</dbReference>
<dbReference type="GO" id="GO:0016651">
    <property type="term" value="F:oxidoreductase activity, acting on NAD(P)H"/>
    <property type="evidence" value="ECO:0007669"/>
    <property type="project" value="InterPro"/>
</dbReference>
<proteinExistence type="inferred from homology"/>
<dbReference type="PANTHER" id="PTHR11993">
    <property type="entry name" value="NADH-UBIQUINONE OXIDOREDUCTASE 49 KDA SUBUNIT"/>
    <property type="match status" value="1"/>
</dbReference>
<evidence type="ECO:0000256" key="1">
    <source>
        <dbReference type="ARBA" id="ARBA00005769"/>
    </source>
</evidence>
<reference evidence="5" key="1">
    <citation type="journal article" date="2012" name="Nature">
        <title>The tomato genome sequence provides insights into fleshy fruit evolution.</title>
        <authorList>
            <consortium name="Tomato Genome Consortium"/>
        </authorList>
    </citation>
    <scope>NUCLEOTIDE SEQUENCE [LARGE SCALE GENOMIC DNA]</scope>
    <source>
        <strain evidence="5">cv. Heinz 1706</strain>
    </source>
</reference>
<dbReference type="InterPro" id="IPR029014">
    <property type="entry name" value="NiFe-Hase_large"/>
</dbReference>
<accession>A0A3Q7HMH2</accession>
<comment type="similarity">
    <text evidence="1">Belongs to the complex I 49 kDa subunit family.</text>
</comment>
<dbReference type="InterPro" id="IPR022885">
    <property type="entry name" value="NDH1_su_D/H"/>
</dbReference>
<feature type="domain" description="NADH-quinone oxidoreductase subunit D" evidence="4">
    <location>
        <begin position="1"/>
        <end position="65"/>
    </location>
</feature>
<dbReference type="AlphaFoldDB" id="A0A3Q7HMH2"/>
<evidence type="ECO:0000259" key="4">
    <source>
        <dbReference type="Pfam" id="PF00346"/>
    </source>
</evidence>
<dbReference type="PaxDb" id="4081-Solyc08g022150.1.1"/>
<dbReference type="Gene3D" id="1.10.645.10">
    <property type="entry name" value="Cytochrome-c3 Hydrogenase, chain B"/>
    <property type="match status" value="1"/>
</dbReference>
<dbReference type="EnsemblPlants" id="Solyc08g022150.2.1">
    <property type="protein sequence ID" value="Solyc08g022150.2.1"/>
    <property type="gene ID" value="Solyc08g022150.2"/>
</dbReference>
<keyword evidence="6" id="KW-1185">Reference proteome</keyword>
<sequence length="138" mass="16159">MHNYFRIGGVASDLPYGWIEKCLDFCNYFLEGLMSIKTYYSKSYFLEGDEGVGIIGRDEAINWGSMEMRRGFISRYLVIIGKMTESINIIQQDLEGIPGGPYENLEMRCFERLKDLEWNDFKYRFISKKPSPTFELSK</sequence>
<dbReference type="Proteomes" id="UP000004994">
    <property type="component" value="Chromosome 8"/>
</dbReference>
<protein>
    <recommendedName>
        <fullName evidence="4">NADH-quinone oxidoreductase subunit D domain-containing protein</fullName>
    </recommendedName>
</protein>
<dbReference type="OMA" id="HRIPEYQ"/>
<evidence type="ECO:0000256" key="2">
    <source>
        <dbReference type="ARBA" id="ARBA00022967"/>
    </source>
</evidence>
<evidence type="ECO:0000256" key="3">
    <source>
        <dbReference type="ARBA" id="ARBA00023027"/>
    </source>
</evidence>
<keyword evidence="3" id="KW-0520">NAD</keyword>
<keyword evidence="2" id="KW-1278">Translocase</keyword>
<dbReference type="STRING" id="4081.A0A3Q7HMH2"/>
<evidence type="ECO:0000313" key="5">
    <source>
        <dbReference type="EnsemblPlants" id="Solyc08g022150.2.1"/>
    </source>
</evidence>
<dbReference type="SMR" id="A0A3Q7HMH2"/>